<dbReference type="KEGG" id="mpar:F7D14_13965"/>
<dbReference type="Proteomes" id="UP000422569">
    <property type="component" value="Chromosome"/>
</dbReference>
<name>A0A6B8MA45_9HYPH</name>
<reference evidence="2 3" key="1">
    <citation type="submission" date="2019-09" db="EMBL/GenBank/DDBJ databases">
        <title>Isolation and complete genome sequencing of Methylocystis species.</title>
        <authorList>
            <person name="Rumah B.L."/>
            <person name="Stead C.E."/>
            <person name="Stevens B.C."/>
            <person name="Minton N.P."/>
            <person name="Grosse-Honebrink A."/>
            <person name="Zhang Y."/>
        </authorList>
    </citation>
    <scope>NUCLEOTIDE SEQUENCE [LARGE SCALE GENOMIC DNA]</scope>
    <source>
        <strain evidence="2 3">BRCS2</strain>
    </source>
</reference>
<evidence type="ECO:0000313" key="3">
    <source>
        <dbReference type="Proteomes" id="UP000422569"/>
    </source>
</evidence>
<dbReference type="AlphaFoldDB" id="A0A6B8MA45"/>
<dbReference type="RefSeq" id="WP_154420001.1">
    <property type="nucleotide sequence ID" value="NZ_CP044331.1"/>
</dbReference>
<gene>
    <name evidence="2" type="ORF">F7D14_13965</name>
</gene>
<feature type="signal peptide" evidence="1">
    <location>
        <begin position="1"/>
        <end position="18"/>
    </location>
</feature>
<protein>
    <submittedName>
        <fullName evidence="2">Uncharacterized protein</fullName>
    </submittedName>
</protein>
<keyword evidence="1" id="KW-0732">Signal</keyword>
<feature type="chain" id="PRO_5025467045" evidence="1">
    <location>
        <begin position="19"/>
        <end position="73"/>
    </location>
</feature>
<organism evidence="2 3">
    <name type="scientific">Methylocystis parvus</name>
    <dbReference type="NCBI Taxonomy" id="134"/>
    <lineage>
        <taxon>Bacteria</taxon>
        <taxon>Pseudomonadati</taxon>
        <taxon>Pseudomonadota</taxon>
        <taxon>Alphaproteobacteria</taxon>
        <taxon>Hyphomicrobiales</taxon>
        <taxon>Methylocystaceae</taxon>
        <taxon>Methylocystis</taxon>
    </lineage>
</organism>
<sequence>MKKFALLTIAMIVASATAAEAQRAGPFPYDGDIQAYGAPWRYQFRDWSTPSRPLRPGVCWYWNDYTQLWKWEC</sequence>
<dbReference type="EMBL" id="CP044331">
    <property type="protein sequence ID" value="QGM98469.1"/>
    <property type="molecule type" value="Genomic_DNA"/>
</dbReference>
<accession>A0A6B8MA45</accession>
<evidence type="ECO:0000313" key="2">
    <source>
        <dbReference type="EMBL" id="QGM98469.1"/>
    </source>
</evidence>
<proteinExistence type="predicted"/>
<keyword evidence="3" id="KW-1185">Reference proteome</keyword>
<evidence type="ECO:0000256" key="1">
    <source>
        <dbReference type="SAM" id="SignalP"/>
    </source>
</evidence>